<organism evidence="2 3">
    <name type="scientific">Strongylus vulgaris</name>
    <name type="common">Blood worm</name>
    <dbReference type="NCBI Taxonomy" id="40348"/>
    <lineage>
        <taxon>Eukaryota</taxon>
        <taxon>Metazoa</taxon>
        <taxon>Ecdysozoa</taxon>
        <taxon>Nematoda</taxon>
        <taxon>Chromadorea</taxon>
        <taxon>Rhabditida</taxon>
        <taxon>Rhabditina</taxon>
        <taxon>Rhabditomorpha</taxon>
        <taxon>Strongyloidea</taxon>
        <taxon>Strongylidae</taxon>
        <taxon>Strongylus</taxon>
    </lineage>
</organism>
<dbReference type="InterPro" id="IPR004328">
    <property type="entry name" value="BRO1_dom"/>
</dbReference>
<evidence type="ECO:0000259" key="1">
    <source>
        <dbReference type="Pfam" id="PF03097"/>
    </source>
</evidence>
<proteinExistence type="predicted"/>
<dbReference type="Proteomes" id="UP000270094">
    <property type="component" value="Unassembled WGS sequence"/>
</dbReference>
<dbReference type="InterPro" id="IPR038499">
    <property type="entry name" value="BRO1_sf"/>
</dbReference>
<feature type="domain" description="BRO1" evidence="1">
    <location>
        <begin position="1"/>
        <end position="106"/>
    </location>
</feature>
<gene>
    <name evidence="2" type="ORF">SVUK_LOCUS3922</name>
</gene>
<keyword evidence="3" id="KW-1185">Reference proteome</keyword>
<evidence type="ECO:0000313" key="3">
    <source>
        <dbReference type="Proteomes" id="UP000270094"/>
    </source>
</evidence>
<dbReference type="OrthoDB" id="2141925at2759"/>
<dbReference type="EMBL" id="UYYB01010453">
    <property type="protein sequence ID" value="VDM68924.1"/>
    <property type="molecule type" value="Genomic_DNA"/>
</dbReference>
<evidence type="ECO:0000313" key="2">
    <source>
        <dbReference type="EMBL" id="VDM68924.1"/>
    </source>
</evidence>
<dbReference type="AlphaFoldDB" id="A0A3P7ITS8"/>
<name>A0A3P7ITS8_STRVU</name>
<dbReference type="Gene3D" id="1.25.40.280">
    <property type="entry name" value="alix/aip1 like domains"/>
    <property type="match status" value="1"/>
</dbReference>
<sequence>MGARITRLQYSLEQMQAAKRYLPEECLREVFAEIEANHSAAVKENKLIYQAHIGDVHTLPAVPRATLVKAIAPTSPLNSGFKDVFSSVISTDALRTVQDFDRMKNERLKMETDRLNEHTELMEGIVASLGISEEMSTIPGSVKRHSAEVLFIAIYLNAHTLHCRYIF</sequence>
<reference evidence="2 3" key="1">
    <citation type="submission" date="2018-11" db="EMBL/GenBank/DDBJ databases">
        <authorList>
            <consortium name="Pathogen Informatics"/>
        </authorList>
    </citation>
    <scope>NUCLEOTIDE SEQUENCE [LARGE SCALE GENOMIC DNA]</scope>
</reference>
<protein>
    <recommendedName>
        <fullName evidence="1">BRO1 domain-containing protein</fullName>
    </recommendedName>
</protein>
<accession>A0A3P7ITS8</accession>
<dbReference type="Pfam" id="PF03097">
    <property type="entry name" value="BRO1"/>
    <property type="match status" value="1"/>
</dbReference>